<feature type="domain" description="PRC-barrel" evidence="2">
    <location>
        <begin position="6"/>
        <end position="76"/>
    </location>
</feature>
<dbReference type="InterPro" id="IPR027275">
    <property type="entry name" value="PRC-brl_dom"/>
</dbReference>
<accession>A0A1Z4LHE3</accession>
<reference evidence="3 4" key="1">
    <citation type="submission" date="2017-06" db="EMBL/GenBank/DDBJ databases">
        <title>Genome sequencing of cyanobaciteial culture collection at National Institute for Environmental Studies (NIES).</title>
        <authorList>
            <person name="Hirose Y."/>
            <person name="Shimura Y."/>
            <person name="Fujisawa T."/>
            <person name="Nakamura Y."/>
            <person name="Kawachi M."/>
        </authorList>
    </citation>
    <scope>NUCLEOTIDE SEQUENCE [LARGE SCALE GENOMIC DNA]</scope>
    <source>
        <strain evidence="3 4">NIES-267</strain>
    </source>
</reference>
<dbReference type="PANTHER" id="PTHR36740">
    <property type="entry name" value="PRC DOMAIN-CONTAINING PROTEIN"/>
    <property type="match status" value="1"/>
</dbReference>
<dbReference type="AlphaFoldDB" id="A0A1Z4LHE3"/>
<dbReference type="Proteomes" id="UP000218418">
    <property type="component" value="Chromosome"/>
</dbReference>
<feature type="region of interest" description="Disordered" evidence="1">
    <location>
        <begin position="195"/>
        <end position="331"/>
    </location>
</feature>
<protein>
    <recommendedName>
        <fullName evidence="2">PRC-barrel domain-containing protein</fullName>
    </recommendedName>
</protein>
<evidence type="ECO:0000313" key="4">
    <source>
        <dbReference type="Proteomes" id="UP000218418"/>
    </source>
</evidence>
<evidence type="ECO:0000313" key="3">
    <source>
        <dbReference type="EMBL" id="BAY80656.1"/>
    </source>
</evidence>
<feature type="domain" description="PRC-barrel" evidence="2">
    <location>
        <begin position="88"/>
        <end position="163"/>
    </location>
</feature>
<gene>
    <name evidence="3" type="ORF">NIES267_01130</name>
</gene>
<dbReference type="Pfam" id="PF05239">
    <property type="entry name" value="PRC"/>
    <property type="match status" value="2"/>
</dbReference>
<dbReference type="EMBL" id="AP018227">
    <property type="protein sequence ID" value="BAY80656.1"/>
    <property type="molecule type" value="Genomic_DNA"/>
</dbReference>
<feature type="compositionally biased region" description="Acidic residues" evidence="1">
    <location>
        <begin position="292"/>
        <end position="307"/>
    </location>
</feature>
<keyword evidence="4" id="KW-1185">Reference proteome</keyword>
<dbReference type="SUPFAM" id="SSF50346">
    <property type="entry name" value="PRC-barrel domain"/>
    <property type="match status" value="2"/>
</dbReference>
<dbReference type="Gene3D" id="2.30.30.240">
    <property type="entry name" value="PRC-barrel domain"/>
    <property type="match status" value="2"/>
</dbReference>
<feature type="compositionally biased region" description="Basic and acidic residues" evidence="1">
    <location>
        <begin position="235"/>
        <end position="255"/>
    </location>
</feature>
<organism evidence="3 4">
    <name type="scientific">Calothrix parasitica NIES-267</name>
    <dbReference type="NCBI Taxonomy" id="1973488"/>
    <lineage>
        <taxon>Bacteria</taxon>
        <taxon>Bacillati</taxon>
        <taxon>Cyanobacteriota</taxon>
        <taxon>Cyanophyceae</taxon>
        <taxon>Nostocales</taxon>
        <taxon>Calotrichaceae</taxon>
        <taxon>Calothrix</taxon>
    </lineage>
</organism>
<name>A0A1Z4LHE3_9CYAN</name>
<proteinExistence type="predicted"/>
<evidence type="ECO:0000256" key="1">
    <source>
        <dbReference type="SAM" id="MobiDB-lite"/>
    </source>
</evidence>
<dbReference type="OrthoDB" id="570311at2"/>
<dbReference type="PANTHER" id="PTHR36740:SF1">
    <property type="entry name" value="PRC-BARREL DOMAIN-CONTAINING PROTEIN"/>
    <property type="match status" value="1"/>
</dbReference>
<feature type="compositionally biased region" description="Acidic residues" evidence="1">
    <location>
        <begin position="222"/>
        <end position="234"/>
    </location>
</feature>
<dbReference type="InterPro" id="IPR011033">
    <property type="entry name" value="PRC_barrel-like_sf"/>
</dbReference>
<evidence type="ECO:0000259" key="2">
    <source>
        <dbReference type="Pfam" id="PF05239"/>
    </source>
</evidence>
<sequence>MTSEQIIRRSDILNTQVITRDNGRRLGIVNQLWVDIDRREVVAIGLRDSLISVSGIPRYMYLSSVDQIGDVILVDNEDVIEDVDTEIYSNLVNWEVITEAGEVLGRVRGFKFDGISGRISSIVIASLGLPQIPDQVLSTYELSMDEVVSVGPNRLIVFEGAEERVTQLSVGVLERLGIGKAPWDREDEYYNATPKTVAPENQLPSGVPLEAPQPRVRRPEPVAEEVWTEDDAYEEPPRRRVMEARPIEEETIRYEEAEEDNWSEATGKDRYEAPPAYEPEPFPPKAYKEEYETYDDDLEKDAWEDDEAPKPINIPKKVKEKQPEYEEEGGY</sequence>